<sequence>MKTKALLIAVSLVTALGLSNCTTTYDAYGRPVQSVDPGLATAGIIGAGVLGYALANDNDDHHRHHRHHRHHYRRYRH</sequence>
<keyword evidence="1" id="KW-1133">Transmembrane helix</keyword>
<evidence type="ECO:0000313" key="3">
    <source>
        <dbReference type="Proteomes" id="UP001424741"/>
    </source>
</evidence>
<accession>A0ABP9V2W7</accession>
<protein>
    <submittedName>
        <fullName evidence="2">Uncharacterized protein</fullName>
    </submittedName>
</protein>
<organism evidence="2 3">
    <name type="scientific">Rubritalea halochordaticola</name>
    <dbReference type="NCBI Taxonomy" id="714537"/>
    <lineage>
        <taxon>Bacteria</taxon>
        <taxon>Pseudomonadati</taxon>
        <taxon>Verrucomicrobiota</taxon>
        <taxon>Verrucomicrobiia</taxon>
        <taxon>Verrucomicrobiales</taxon>
        <taxon>Rubritaleaceae</taxon>
        <taxon>Rubritalea</taxon>
    </lineage>
</organism>
<dbReference type="EMBL" id="BAABRL010000011">
    <property type="protein sequence ID" value="GAA5497009.1"/>
    <property type="molecule type" value="Genomic_DNA"/>
</dbReference>
<proteinExistence type="predicted"/>
<keyword evidence="1" id="KW-0812">Transmembrane</keyword>
<evidence type="ECO:0000313" key="2">
    <source>
        <dbReference type="EMBL" id="GAA5497009.1"/>
    </source>
</evidence>
<dbReference type="RefSeq" id="WP_346189585.1">
    <property type="nucleotide sequence ID" value="NZ_BAABRL010000011.1"/>
</dbReference>
<keyword evidence="3" id="KW-1185">Reference proteome</keyword>
<keyword evidence="1" id="KW-0472">Membrane</keyword>
<evidence type="ECO:0000256" key="1">
    <source>
        <dbReference type="SAM" id="Phobius"/>
    </source>
</evidence>
<comment type="caution">
    <text evidence="2">The sequence shown here is derived from an EMBL/GenBank/DDBJ whole genome shotgun (WGS) entry which is preliminary data.</text>
</comment>
<name>A0ABP9V2W7_9BACT</name>
<feature type="transmembrane region" description="Helical" evidence="1">
    <location>
        <begin position="37"/>
        <end position="55"/>
    </location>
</feature>
<reference evidence="2 3" key="1">
    <citation type="submission" date="2024-02" db="EMBL/GenBank/DDBJ databases">
        <title>Rubritalea halochordaticola NBRC 107102.</title>
        <authorList>
            <person name="Ichikawa N."/>
            <person name="Katano-Makiyama Y."/>
            <person name="Hidaka K."/>
        </authorList>
    </citation>
    <scope>NUCLEOTIDE SEQUENCE [LARGE SCALE GENOMIC DNA]</scope>
    <source>
        <strain evidence="2 3">NBRC 107102</strain>
    </source>
</reference>
<gene>
    <name evidence="2" type="ORF">Rhal01_03197</name>
</gene>
<dbReference type="Proteomes" id="UP001424741">
    <property type="component" value="Unassembled WGS sequence"/>
</dbReference>